<evidence type="ECO:0000313" key="6">
    <source>
        <dbReference type="Proteomes" id="UP001211907"/>
    </source>
</evidence>
<feature type="compositionally biased region" description="Low complexity" evidence="2">
    <location>
        <begin position="602"/>
        <end position="617"/>
    </location>
</feature>
<dbReference type="PROSITE" id="PS50003">
    <property type="entry name" value="PH_DOMAIN"/>
    <property type="match status" value="1"/>
</dbReference>
<dbReference type="PROSITE" id="PS50238">
    <property type="entry name" value="RHOGAP"/>
    <property type="match status" value="1"/>
</dbReference>
<feature type="compositionally biased region" description="Low complexity" evidence="2">
    <location>
        <begin position="219"/>
        <end position="237"/>
    </location>
</feature>
<feature type="compositionally biased region" description="Polar residues" evidence="2">
    <location>
        <begin position="585"/>
        <end position="601"/>
    </location>
</feature>
<comment type="caution">
    <text evidence="5">The sequence shown here is derived from an EMBL/GenBank/DDBJ whole genome shotgun (WGS) entry which is preliminary data.</text>
</comment>
<feature type="compositionally biased region" description="Low complexity" evidence="2">
    <location>
        <begin position="510"/>
        <end position="524"/>
    </location>
</feature>
<feature type="compositionally biased region" description="Low complexity" evidence="2">
    <location>
        <begin position="132"/>
        <end position="144"/>
    </location>
</feature>
<dbReference type="Gene3D" id="1.10.555.10">
    <property type="entry name" value="Rho GTPase activation protein"/>
    <property type="match status" value="1"/>
</dbReference>
<dbReference type="SMART" id="SM00233">
    <property type="entry name" value="PH"/>
    <property type="match status" value="1"/>
</dbReference>
<dbReference type="SUPFAM" id="SSF48350">
    <property type="entry name" value="GTPase activation domain, GAP"/>
    <property type="match status" value="1"/>
</dbReference>
<feature type="compositionally biased region" description="Low complexity" evidence="2">
    <location>
        <begin position="246"/>
        <end position="259"/>
    </location>
</feature>
<feature type="compositionally biased region" description="Polar residues" evidence="2">
    <location>
        <begin position="490"/>
        <end position="499"/>
    </location>
</feature>
<dbReference type="Pfam" id="PF00169">
    <property type="entry name" value="PH"/>
    <property type="match status" value="1"/>
</dbReference>
<dbReference type="PANTHER" id="PTHR23176:SF129">
    <property type="entry name" value="RHO GTPASE ACTIVATING PROTEIN AT 16F, ISOFORM E-RELATED"/>
    <property type="match status" value="1"/>
</dbReference>
<accession>A0AAD5SW76</accession>
<evidence type="ECO:0008006" key="7">
    <source>
        <dbReference type="Google" id="ProtNLM"/>
    </source>
</evidence>
<feature type="region of interest" description="Disordered" evidence="2">
    <location>
        <begin position="181"/>
        <end position="259"/>
    </location>
</feature>
<dbReference type="GO" id="GO:0007165">
    <property type="term" value="P:signal transduction"/>
    <property type="evidence" value="ECO:0007669"/>
    <property type="project" value="InterPro"/>
</dbReference>
<reference evidence="5" key="1">
    <citation type="submission" date="2020-05" db="EMBL/GenBank/DDBJ databases">
        <title>Phylogenomic resolution of chytrid fungi.</title>
        <authorList>
            <person name="Stajich J.E."/>
            <person name="Amses K."/>
            <person name="Simmons R."/>
            <person name="Seto K."/>
            <person name="Myers J."/>
            <person name="Bonds A."/>
            <person name="Quandt C.A."/>
            <person name="Barry K."/>
            <person name="Liu P."/>
            <person name="Grigoriev I."/>
            <person name="Longcore J.E."/>
            <person name="James T.Y."/>
        </authorList>
    </citation>
    <scope>NUCLEOTIDE SEQUENCE</scope>
    <source>
        <strain evidence="5">JEL0513</strain>
    </source>
</reference>
<feature type="compositionally biased region" description="Polar residues" evidence="2">
    <location>
        <begin position="184"/>
        <end position="204"/>
    </location>
</feature>
<sequence length="820" mass="88365">MWSQETSAKDKDEETLAEMVQHLRLVRRGAPEEIARTAVLIGRLGDAKSLATLLTTTAAERNLNGTNSISAPASNLHTISLSLHAADSDTYKSESDLDDADDDLIPTETMPSRAQVRRSILSVINGNNARFSLSAPPQQQLQQPQPLPPSPLAALSADSASSAGSSSLKFSLLSNIKEDEEFDNSSLKSANAKQQRYQQTTTASAPVLIIPRRGQSAANNTTLLSSTPPTTNTTSPLVSSMPNLTPPSTAISSASSSTPLSSSSVDEAAAAAGTSTPPVLVRSSSLETATLVITAEENVAMEGFLVKKLNLPFGIGVTPSHAASGPGGHGHAFGWKPRYYKLKETVLEEFDSKTNAKVGSIAIRHNTIITVLQSSPHHSVTGSTAHAFIITEPRISPGPGPNLIKHTLCTHAQADRDKWVDAISARIRNASEKENEKYSGGQLGGKSLDIDRTLSSGSKRSVPKRPNDNLNSSTAAISDNIKVSERSDSLEQLSSSPPKSQILDPHTATQPQQQQQSQQPQQHSTPPPQMSQQNKTINMLQESARKGLNMVFGNNSNANNSNTAVHKKTSELEIHKNNYTPRSWLFSMTNITPPPSSSQQKSDTAIATSTATTNSTTPPIKSEPSEKGIFGKPLADSVSISRLSPTSHLSSVVSRCLEFLESPAVIAEEGIYRLSGSKLQIQALRKQFDADGDVDLVRLRDEGKEIVDVHVVTGLLKLYLRELADSVLGEGQIKLDLLKCAHLPDKSDRTKELTHLLPQLPDVNYALLKRIAQHLNLIIQNKDLNKMSINNLSIVFAPTLNVPGQLLQVMILDWETVFPK</sequence>
<keyword evidence="6" id="KW-1185">Reference proteome</keyword>
<feature type="region of interest" description="Disordered" evidence="2">
    <location>
        <begin position="91"/>
        <end position="111"/>
    </location>
</feature>
<feature type="region of interest" description="Disordered" evidence="2">
    <location>
        <begin position="431"/>
        <end position="534"/>
    </location>
</feature>
<feature type="compositionally biased region" description="Acidic residues" evidence="2">
    <location>
        <begin position="96"/>
        <end position="105"/>
    </location>
</feature>
<evidence type="ECO:0000256" key="1">
    <source>
        <dbReference type="ARBA" id="ARBA00022468"/>
    </source>
</evidence>
<dbReference type="InterPro" id="IPR011993">
    <property type="entry name" value="PH-like_dom_sf"/>
</dbReference>
<evidence type="ECO:0000259" key="3">
    <source>
        <dbReference type="PROSITE" id="PS50003"/>
    </source>
</evidence>
<gene>
    <name evidence="5" type="ORF">HK100_002057</name>
</gene>
<protein>
    <recommendedName>
        <fullName evidence="7">RhoGAP-domain-containing protein</fullName>
    </recommendedName>
</protein>
<evidence type="ECO:0000313" key="5">
    <source>
        <dbReference type="EMBL" id="KAJ3113218.1"/>
    </source>
</evidence>
<feature type="region of interest" description="Disordered" evidence="2">
    <location>
        <begin position="131"/>
        <end position="158"/>
    </location>
</feature>
<dbReference type="Pfam" id="PF00620">
    <property type="entry name" value="RhoGAP"/>
    <property type="match status" value="1"/>
</dbReference>
<dbReference type="PANTHER" id="PTHR23176">
    <property type="entry name" value="RHO/RAC/CDC GTPASE-ACTIVATING PROTEIN"/>
    <property type="match status" value="1"/>
</dbReference>
<feature type="region of interest" description="Disordered" evidence="2">
    <location>
        <begin position="585"/>
        <end position="629"/>
    </location>
</feature>
<dbReference type="Proteomes" id="UP001211907">
    <property type="component" value="Unassembled WGS sequence"/>
</dbReference>
<dbReference type="SUPFAM" id="SSF50729">
    <property type="entry name" value="PH domain-like"/>
    <property type="match status" value="1"/>
</dbReference>
<dbReference type="SMART" id="SM00324">
    <property type="entry name" value="RhoGAP"/>
    <property type="match status" value="1"/>
</dbReference>
<dbReference type="InterPro" id="IPR001849">
    <property type="entry name" value="PH_domain"/>
</dbReference>
<feature type="compositionally biased region" description="Polar residues" evidence="2">
    <location>
        <begin position="468"/>
        <end position="477"/>
    </location>
</feature>
<dbReference type="InterPro" id="IPR008936">
    <property type="entry name" value="Rho_GTPase_activation_prot"/>
</dbReference>
<evidence type="ECO:0000256" key="2">
    <source>
        <dbReference type="SAM" id="MobiDB-lite"/>
    </source>
</evidence>
<feature type="domain" description="PH" evidence="3">
    <location>
        <begin position="298"/>
        <end position="428"/>
    </location>
</feature>
<feature type="domain" description="Rho-GAP" evidence="4">
    <location>
        <begin position="638"/>
        <end position="820"/>
    </location>
</feature>
<dbReference type="InterPro" id="IPR000198">
    <property type="entry name" value="RhoGAP_dom"/>
</dbReference>
<dbReference type="InterPro" id="IPR050729">
    <property type="entry name" value="Rho-GAP"/>
</dbReference>
<dbReference type="EMBL" id="JADGJH010001467">
    <property type="protein sequence ID" value="KAJ3113218.1"/>
    <property type="molecule type" value="Genomic_DNA"/>
</dbReference>
<organism evidence="5 6">
    <name type="scientific">Physocladia obscura</name>
    <dbReference type="NCBI Taxonomy" id="109957"/>
    <lineage>
        <taxon>Eukaryota</taxon>
        <taxon>Fungi</taxon>
        <taxon>Fungi incertae sedis</taxon>
        <taxon>Chytridiomycota</taxon>
        <taxon>Chytridiomycota incertae sedis</taxon>
        <taxon>Chytridiomycetes</taxon>
        <taxon>Chytridiales</taxon>
        <taxon>Chytriomycetaceae</taxon>
        <taxon>Physocladia</taxon>
    </lineage>
</organism>
<dbReference type="GO" id="GO:0005737">
    <property type="term" value="C:cytoplasm"/>
    <property type="evidence" value="ECO:0007669"/>
    <property type="project" value="TreeGrafter"/>
</dbReference>
<name>A0AAD5SW76_9FUNG</name>
<dbReference type="GO" id="GO:0005096">
    <property type="term" value="F:GTPase activator activity"/>
    <property type="evidence" value="ECO:0007669"/>
    <property type="project" value="UniProtKB-KW"/>
</dbReference>
<dbReference type="AlphaFoldDB" id="A0AAD5SW76"/>
<proteinExistence type="predicted"/>
<keyword evidence="1" id="KW-0343">GTPase activation</keyword>
<dbReference type="Gene3D" id="2.30.29.30">
    <property type="entry name" value="Pleckstrin-homology domain (PH domain)/Phosphotyrosine-binding domain (PTB)"/>
    <property type="match status" value="1"/>
</dbReference>
<evidence type="ECO:0000259" key="4">
    <source>
        <dbReference type="PROSITE" id="PS50238"/>
    </source>
</evidence>